<accession>A0A832H2V0</accession>
<dbReference type="PANTHER" id="PTHR46558">
    <property type="entry name" value="TRACRIPTIONAL REGULATORY PROTEIN-RELATED-RELATED"/>
    <property type="match status" value="1"/>
</dbReference>
<dbReference type="PANTHER" id="PTHR46558:SF4">
    <property type="entry name" value="DNA-BIDING PHAGE PROTEIN"/>
    <property type="match status" value="1"/>
</dbReference>
<dbReference type="InterPro" id="IPR001387">
    <property type="entry name" value="Cro/C1-type_HTH"/>
</dbReference>
<dbReference type="Pfam" id="PF01381">
    <property type="entry name" value="HTH_3"/>
    <property type="match status" value="1"/>
</dbReference>
<evidence type="ECO:0000313" key="3">
    <source>
        <dbReference type="EMBL" id="HGW94087.1"/>
    </source>
</evidence>
<proteinExistence type="predicted"/>
<dbReference type="InterPro" id="IPR010982">
    <property type="entry name" value="Lambda_DNA-bd_dom_sf"/>
</dbReference>
<comment type="caution">
    <text evidence="3">The sequence shown here is derived from an EMBL/GenBank/DDBJ whole genome shotgun (WGS) entry which is preliminary data.</text>
</comment>
<evidence type="ECO:0000256" key="1">
    <source>
        <dbReference type="ARBA" id="ARBA00023125"/>
    </source>
</evidence>
<reference evidence="3" key="1">
    <citation type="journal article" date="2020" name="mSystems">
        <title>Genome- and Community-Level Interaction Insights into Carbon Utilization and Element Cycling Functions of Hydrothermarchaeota in Hydrothermal Sediment.</title>
        <authorList>
            <person name="Zhou Z."/>
            <person name="Liu Y."/>
            <person name="Xu W."/>
            <person name="Pan J."/>
            <person name="Luo Z.H."/>
            <person name="Li M."/>
        </authorList>
    </citation>
    <scope>NUCLEOTIDE SEQUENCE [LARGE SCALE GENOMIC DNA]</scope>
    <source>
        <strain evidence="3">SpSt-402</strain>
    </source>
</reference>
<sequence>MSNEDNWLVSMRKQLGLTQEDVAKALDVTTRTIINWENGHHEPRLTIKQTKSLCRVLGISLVEDLPDNLFGHSSPEPIN</sequence>
<dbReference type="SMART" id="SM00530">
    <property type="entry name" value="HTH_XRE"/>
    <property type="match status" value="1"/>
</dbReference>
<keyword evidence="1" id="KW-0238">DNA-binding</keyword>
<dbReference type="SUPFAM" id="SSF47413">
    <property type="entry name" value="lambda repressor-like DNA-binding domains"/>
    <property type="match status" value="1"/>
</dbReference>
<protein>
    <submittedName>
        <fullName evidence="3">XRE family transcriptional regulator</fullName>
    </submittedName>
</protein>
<organism evidence="3">
    <name type="scientific">Oscillatoriales cyanobacterium SpSt-402</name>
    <dbReference type="NCBI Taxonomy" id="2282168"/>
    <lineage>
        <taxon>Bacteria</taxon>
        <taxon>Bacillati</taxon>
        <taxon>Cyanobacteriota</taxon>
        <taxon>Cyanophyceae</taxon>
        <taxon>Oscillatoriophycideae</taxon>
        <taxon>Oscillatoriales</taxon>
    </lineage>
</organism>
<gene>
    <name evidence="3" type="ORF">ENR47_07375</name>
</gene>
<dbReference type="GO" id="GO:0003677">
    <property type="term" value="F:DNA binding"/>
    <property type="evidence" value="ECO:0007669"/>
    <property type="project" value="UniProtKB-KW"/>
</dbReference>
<evidence type="ECO:0000259" key="2">
    <source>
        <dbReference type="PROSITE" id="PS50943"/>
    </source>
</evidence>
<dbReference type="CDD" id="cd00093">
    <property type="entry name" value="HTH_XRE"/>
    <property type="match status" value="1"/>
</dbReference>
<dbReference type="Gene3D" id="1.10.260.40">
    <property type="entry name" value="lambda repressor-like DNA-binding domains"/>
    <property type="match status" value="1"/>
</dbReference>
<feature type="domain" description="HTH cro/C1-type" evidence="2">
    <location>
        <begin position="8"/>
        <end position="65"/>
    </location>
</feature>
<name>A0A832H2V0_9CYAN</name>
<dbReference type="EMBL" id="DSRD01000474">
    <property type="protein sequence ID" value="HGW94087.1"/>
    <property type="molecule type" value="Genomic_DNA"/>
</dbReference>
<dbReference type="AlphaFoldDB" id="A0A832H2V0"/>
<dbReference type="PROSITE" id="PS50943">
    <property type="entry name" value="HTH_CROC1"/>
    <property type="match status" value="1"/>
</dbReference>